<dbReference type="EMBL" id="WIGN01000036">
    <property type="protein sequence ID" value="KAF6815335.1"/>
    <property type="molecule type" value="Genomic_DNA"/>
</dbReference>
<dbReference type="AlphaFoldDB" id="A0A8H6JLR1"/>
<feature type="chain" id="PRO_5034835340" evidence="2">
    <location>
        <begin position="26"/>
        <end position="143"/>
    </location>
</feature>
<evidence type="ECO:0000313" key="3">
    <source>
        <dbReference type="EMBL" id="KAF6815335.1"/>
    </source>
</evidence>
<reference evidence="3 4" key="1">
    <citation type="journal article" date="2020" name="Phytopathology">
        <title>Genome Sequence Resources of Colletotrichum truncatum, C. plurivorum, C. musicola, and C. sojae: Four Species Pathogenic to Soybean (Glycine max).</title>
        <authorList>
            <person name="Rogerio F."/>
            <person name="Boufleur T.R."/>
            <person name="Ciampi-Guillardi M."/>
            <person name="Sukno S.A."/>
            <person name="Thon M.R."/>
            <person name="Massola Junior N.S."/>
            <person name="Baroncelli R."/>
        </authorList>
    </citation>
    <scope>NUCLEOTIDE SEQUENCE [LARGE SCALE GENOMIC DNA]</scope>
    <source>
        <strain evidence="3 4">LFN0009</strain>
    </source>
</reference>
<evidence type="ECO:0000256" key="2">
    <source>
        <dbReference type="SAM" id="SignalP"/>
    </source>
</evidence>
<organism evidence="3 4">
    <name type="scientific">Colletotrichum sojae</name>
    <dbReference type="NCBI Taxonomy" id="2175907"/>
    <lineage>
        <taxon>Eukaryota</taxon>
        <taxon>Fungi</taxon>
        <taxon>Dikarya</taxon>
        <taxon>Ascomycota</taxon>
        <taxon>Pezizomycotina</taxon>
        <taxon>Sordariomycetes</taxon>
        <taxon>Hypocreomycetidae</taxon>
        <taxon>Glomerellales</taxon>
        <taxon>Glomerellaceae</taxon>
        <taxon>Colletotrichum</taxon>
        <taxon>Colletotrichum orchidearum species complex</taxon>
    </lineage>
</organism>
<feature type="region of interest" description="Disordered" evidence="1">
    <location>
        <begin position="33"/>
        <end position="52"/>
    </location>
</feature>
<gene>
    <name evidence="3" type="ORF">CSOJ01_03598</name>
</gene>
<accession>A0A8H6JLR1</accession>
<proteinExistence type="predicted"/>
<comment type="caution">
    <text evidence="3">The sequence shown here is derived from an EMBL/GenBank/DDBJ whole genome shotgun (WGS) entry which is preliminary data.</text>
</comment>
<dbReference type="Proteomes" id="UP000652219">
    <property type="component" value="Unassembled WGS sequence"/>
</dbReference>
<feature type="signal peptide" evidence="2">
    <location>
        <begin position="1"/>
        <end position="25"/>
    </location>
</feature>
<sequence>MEGGKETTRLLLLLTQLIIVGLAGGRDCADHVKKSGPGDLEKADDSDQPNESRVIKDLRRAADAMSEIPSSSAGYELAFSMVPGRMKSAMQTVFMTTGAVGAGLSIPISPTYKDPEMLSIRSSLAIVKAHHYKCPNRVSPSRE</sequence>
<evidence type="ECO:0000313" key="4">
    <source>
        <dbReference type="Proteomes" id="UP000652219"/>
    </source>
</evidence>
<evidence type="ECO:0000256" key="1">
    <source>
        <dbReference type="SAM" id="MobiDB-lite"/>
    </source>
</evidence>
<name>A0A8H6JLR1_9PEZI</name>
<keyword evidence="2" id="KW-0732">Signal</keyword>
<keyword evidence="4" id="KW-1185">Reference proteome</keyword>
<protein>
    <submittedName>
        <fullName evidence="3">Oligopeptide transporter</fullName>
    </submittedName>
</protein>